<dbReference type="PATRIC" id="fig|1348973.3.peg.4329"/>
<name>A0A072NFA1_SCHAZ</name>
<dbReference type="AlphaFoldDB" id="A0A072NFA1"/>
<evidence type="ECO:0000313" key="3">
    <source>
        <dbReference type="EMBL" id="KEF36384.1"/>
    </source>
</evidence>
<feature type="chain" id="PRO_5038769833" description="Lipoprotein" evidence="2">
    <location>
        <begin position="19"/>
        <end position="318"/>
    </location>
</feature>
<dbReference type="EMBL" id="JJRY01000028">
    <property type="protein sequence ID" value="KEF36384.1"/>
    <property type="molecule type" value="Genomic_DNA"/>
</dbReference>
<evidence type="ECO:0000313" key="4">
    <source>
        <dbReference type="Proteomes" id="UP000027936"/>
    </source>
</evidence>
<feature type="region of interest" description="Disordered" evidence="1">
    <location>
        <begin position="24"/>
        <end position="52"/>
    </location>
</feature>
<dbReference type="Proteomes" id="UP000027936">
    <property type="component" value="Unassembled WGS sequence"/>
</dbReference>
<gene>
    <name evidence="3" type="ORF">M670_04456</name>
</gene>
<sequence length="318" mass="36077">MKKSAWIVAVFLILNLVACTPQSGESQNREGLQQDNIQHSEEISEDSNLTDNNLEKEEVTNLVEEFGQTLQLVSILAPEDILKEAIKEKYSNFITSSLLSKWLSDPESAPGREVSSPWPDRIEISSIEKSSENTYEVRGKIIEITSVELEQGGSAAERPVTLTIRKVDNRWLIDKVSVGEYNDINNSAVSYTNEKYGFRLTLPASWRNYQIVTDRWEGTPLAANQMAENGPILSVRHPKWTKENPRQDIPIMIFTHSQWESIQNEKFSVGAAPITPKKLNQNKDYVFALPARYNFAFLEGYEEVEKIVENGALQIIEN</sequence>
<accession>A0A072NFA1</accession>
<protein>
    <recommendedName>
        <fullName evidence="5">Lipoprotein</fullName>
    </recommendedName>
</protein>
<reference evidence="3 4" key="1">
    <citation type="submission" date="2014-04" db="EMBL/GenBank/DDBJ databases">
        <title>Draft genome sequence of Bacillus azotoformans MEV2011, a (co-) denitrifying strain unable to grow in the presence of oxygen.</title>
        <authorList>
            <person name="Nielsen M."/>
            <person name="Schreiber L."/>
            <person name="Finster K."/>
            <person name="Schramm A."/>
        </authorList>
    </citation>
    <scope>NUCLEOTIDE SEQUENCE [LARGE SCALE GENOMIC DNA]</scope>
    <source>
        <strain evidence="3 4">MEV2011</strain>
    </source>
</reference>
<feature type="compositionally biased region" description="Polar residues" evidence="1">
    <location>
        <begin position="24"/>
        <end position="37"/>
    </location>
</feature>
<evidence type="ECO:0000256" key="1">
    <source>
        <dbReference type="SAM" id="MobiDB-lite"/>
    </source>
</evidence>
<dbReference type="OrthoDB" id="9762883at2"/>
<evidence type="ECO:0008006" key="5">
    <source>
        <dbReference type="Google" id="ProtNLM"/>
    </source>
</evidence>
<comment type="caution">
    <text evidence="3">The sequence shown here is derived from an EMBL/GenBank/DDBJ whole genome shotgun (WGS) entry which is preliminary data.</text>
</comment>
<dbReference type="RefSeq" id="WP_035198385.1">
    <property type="nucleotide sequence ID" value="NZ_JJRY01000028.1"/>
</dbReference>
<feature type="signal peptide" evidence="2">
    <location>
        <begin position="1"/>
        <end position="18"/>
    </location>
</feature>
<proteinExistence type="predicted"/>
<keyword evidence="2" id="KW-0732">Signal</keyword>
<evidence type="ECO:0000256" key="2">
    <source>
        <dbReference type="SAM" id="SignalP"/>
    </source>
</evidence>
<organism evidence="3 4">
    <name type="scientific">Schinkia azotoformans MEV2011</name>
    <dbReference type="NCBI Taxonomy" id="1348973"/>
    <lineage>
        <taxon>Bacteria</taxon>
        <taxon>Bacillati</taxon>
        <taxon>Bacillota</taxon>
        <taxon>Bacilli</taxon>
        <taxon>Bacillales</taxon>
        <taxon>Bacillaceae</taxon>
        <taxon>Calidifontibacillus/Schinkia group</taxon>
        <taxon>Schinkia</taxon>
    </lineage>
</organism>